<evidence type="ECO:0000259" key="2">
    <source>
        <dbReference type="Pfam" id="PF13439"/>
    </source>
</evidence>
<dbReference type="GO" id="GO:0016757">
    <property type="term" value="F:glycosyltransferase activity"/>
    <property type="evidence" value="ECO:0007669"/>
    <property type="project" value="InterPro"/>
</dbReference>
<dbReference type="InterPro" id="IPR050194">
    <property type="entry name" value="Glycosyltransferase_grp1"/>
</dbReference>
<dbReference type="InterPro" id="IPR028098">
    <property type="entry name" value="Glyco_trans_4-like_N"/>
</dbReference>
<reference evidence="3" key="1">
    <citation type="submission" date="2018-05" db="EMBL/GenBank/DDBJ databases">
        <authorList>
            <person name="Lanie J.A."/>
            <person name="Ng W.-L."/>
            <person name="Kazmierczak K.M."/>
            <person name="Andrzejewski T.M."/>
            <person name="Davidsen T.M."/>
            <person name="Wayne K.J."/>
            <person name="Tettelin H."/>
            <person name="Glass J.I."/>
            <person name="Rusch D."/>
            <person name="Podicherti R."/>
            <person name="Tsui H.-C.T."/>
            <person name="Winkler M.E."/>
        </authorList>
    </citation>
    <scope>NUCLEOTIDE SEQUENCE</scope>
</reference>
<evidence type="ECO:0000313" key="3">
    <source>
        <dbReference type="EMBL" id="SVC92847.1"/>
    </source>
</evidence>
<evidence type="ECO:0000259" key="1">
    <source>
        <dbReference type="Pfam" id="PF00534"/>
    </source>
</evidence>
<dbReference type="EMBL" id="UINC01119198">
    <property type="protein sequence ID" value="SVC92847.1"/>
    <property type="molecule type" value="Genomic_DNA"/>
</dbReference>
<dbReference type="InterPro" id="IPR001296">
    <property type="entry name" value="Glyco_trans_1"/>
</dbReference>
<dbReference type="PANTHER" id="PTHR45947:SF3">
    <property type="entry name" value="SULFOQUINOVOSYL TRANSFERASE SQD2"/>
    <property type="match status" value="1"/>
</dbReference>
<feature type="domain" description="Glycosyltransferase subfamily 4-like N-terminal" evidence="2">
    <location>
        <begin position="17"/>
        <end position="178"/>
    </location>
</feature>
<feature type="domain" description="Glycosyl transferase family 1" evidence="1">
    <location>
        <begin position="193"/>
        <end position="260"/>
    </location>
</feature>
<dbReference type="SUPFAM" id="SSF53756">
    <property type="entry name" value="UDP-Glycosyltransferase/glycogen phosphorylase"/>
    <property type="match status" value="1"/>
</dbReference>
<proteinExistence type="predicted"/>
<dbReference type="AlphaFoldDB" id="A0A382R6R4"/>
<dbReference type="CDD" id="cd03801">
    <property type="entry name" value="GT4_PimA-like"/>
    <property type="match status" value="1"/>
</dbReference>
<feature type="non-terminal residue" evidence="3">
    <location>
        <position position="262"/>
    </location>
</feature>
<gene>
    <name evidence="3" type="ORF">METZ01_LOCUS345701</name>
</gene>
<organism evidence="3">
    <name type="scientific">marine metagenome</name>
    <dbReference type="NCBI Taxonomy" id="408172"/>
    <lineage>
        <taxon>unclassified sequences</taxon>
        <taxon>metagenomes</taxon>
        <taxon>ecological metagenomes</taxon>
    </lineage>
</organism>
<dbReference type="Pfam" id="PF00534">
    <property type="entry name" value="Glycos_transf_1"/>
    <property type="match status" value="1"/>
</dbReference>
<dbReference type="PANTHER" id="PTHR45947">
    <property type="entry name" value="SULFOQUINOVOSYL TRANSFERASE SQD2"/>
    <property type="match status" value="1"/>
</dbReference>
<dbReference type="Gene3D" id="3.40.50.2000">
    <property type="entry name" value="Glycogen Phosphorylase B"/>
    <property type="match status" value="2"/>
</dbReference>
<protein>
    <recommendedName>
        <fullName evidence="4">Glycosyltransferase subfamily 4-like N-terminal domain-containing protein</fullName>
    </recommendedName>
</protein>
<sequence length="262" mass="29444">MRILVINWRDINHPEAGGAEVHFQETFTRIVAAGHHVTLLCSRFSGAADYEWVDGIEVIRNGGKFTFNLTVPGFYRSRLADANFDLIIENLNKIPFFLPALVKDRPILALVHHLFGTTVFRETNPVFASYVYLTERIIPYVYRSCDFEVVSESTMAELKRMGIPSGQMEVVNNGIDLDLFSGGDAMDKKSGTSVIYLGRLKRYKNVDRLIQAMISVHAELSDVRLTIVGEGDHYEALKALTVQLGLHDIITFTGFVSDNEKV</sequence>
<dbReference type="Pfam" id="PF13439">
    <property type="entry name" value="Glyco_transf_4"/>
    <property type="match status" value="1"/>
</dbReference>
<evidence type="ECO:0008006" key="4">
    <source>
        <dbReference type="Google" id="ProtNLM"/>
    </source>
</evidence>
<name>A0A382R6R4_9ZZZZ</name>
<accession>A0A382R6R4</accession>